<gene>
    <name evidence="1" type="ORF">DM01DRAFT_1087208</name>
</gene>
<comment type="caution">
    <text evidence="1">The sequence shown here is derived from an EMBL/GenBank/DDBJ whole genome shotgun (WGS) entry which is preliminary data.</text>
</comment>
<sequence length="231" mass="25626">MKADLASAELIDSAVDLRMASSSCSINDNIHATMMEANDSVHQATAIGLADPSETIVSTRDSQDNNSSNETKLTINDDVIVLHEDTSSGNWAEDPWIFKNTNVTQLFRSYQATIRGMIDKHQTLPIESYIHELAAHTHTLVLCKNQQSSIAERVFSKSLLTDLTTNLVSDVVDLDLPFPQDDLFALTTTISNLVLGTITREQTMLDLFIRVYIEDVSLSHQELVKCDIVKS</sequence>
<name>A0A1X2GDE2_9FUNG</name>
<accession>A0A1X2GDE2</accession>
<organism evidence="1 2">
    <name type="scientific">Hesseltinella vesiculosa</name>
    <dbReference type="NCBI Taxonomy" id="101127"/>
    <lineage>
        <taxon>Eukaryota</taxon>
        <taxon>Fungi</taxon>
        <taxon>Fungi incertae sedis</taxon>
        <taxon>Mucoromycota</taxon>
        <taxon>Mucoromycotina</taxon>
        <taxon>Mucoromycetes</taxon>
        <taxon>Mucorales</taxon>
        <taxon>Cunninghamellaceae</taxon>
        <taxon>Hesseltinella</taxon>
    </lineage>
</organism>
<proteinExistence type="predicted"/>
<protein>
    <submittedName>
        <fullName evidence="1">Uncharacterized protein</fullName>
    </submittedName>
</protein>
<reference evidence="1 2" key="1">
    <citation type="submission" date="2016-07" db="EMBL/GenBank/DDBJ databases">
        <title>Pervasive Adenine N6-methylation of Active Genes in Fungi.</title>
        <authorList>
            <consortium name="DOE Joint Genome Institute"/>
            <person name="Mondo S.J."/>
            <person name="Dannebaum R.O."/>
            <person name="Kuo R.C."/>
            <person name="Labutti K."/>
            <person name="Haridas S."/>
            <person name="Kuo A."/>
            <person name="Salamov A."/>
            <person name="Ahrendt S.R."/>
            <person name="Lipzen A."/>
            <person name="Sullivan W."/>
            <person name="Andreopoulos W.B."/>
            <person name="Clum A."/>
            <person name="Lindquist E."/>
            <person name="Daum C."/>
            <person name="Ramamoorthy G.K."/>
            <person name="Gryganskyi A."/>
            <person name="Culley D."/>
            <person name="Magnuson J.K."/>
            <person name="James T.Y."/>
            <person name="O'Malley M.A."/>
            <person name="Stajich J.E."/>
            <person name="Spatafora J.W."/>
            <person name="Visel A."/>
            <person name="Grigoriev I.V."/>
        </authorList>
    </citation>
    <scope>NUCLEOTIDE SEQUENCE [LARGE SCALE GENOMIC DNA]</scope>
    <source>
        <strain evidence="1 2">NRRL 3301</strain>
    </source>
</reference>
<dbReference type="OrthoDB" id="2288096at2759"/>
<keyword evidence="2" id="KW-1185">Reference proteome</keyword>
<dbReference type="Proteomes" id="UP000242146">
    <property type="component" value="Unassembled WGS sequence"/>
</dbReference>
<evidence type="ECO:0000313" key="2">
    <source>
        <dbReference type="Proteomes" id="UP000242146"/>
    </source>
</evidence>
<dbReference type="EMBL" id="MCGT01000021">
    <property type="protein sequence ID" value="ORX51252.1"/>
    <property type="molecule type" value="Genomic_DNA"/>
</dbReference>
<dbReference type="AlphaFoldDB" id="A0A1X2GDE2"/>
<evidence type="ECO:0000313" key="1">
    <source>
        <dbReference type="EMBL" id="ORX51252.1"/>
    </source>
</evidence>